<proteinExistence type="predicted"/>
<gene>
    <name evidence="1" type="ORF">UXM345_LOCUS33627</name>
</gene>
<dbReference type="Proteomes" id="UP000663842">
    <property type="component" value="Unassembled WGS sequence"/>
</dbReference>
<protein>
    <submittedName>
        <fullName evidence="1">Uncharacterized protein</fullName>
    </submittedName>
</protein>
<dbReference type="EMBL" id="CAJOBF010011355">
    <property type="protein sequence ID" value="CAF4304954.1"/>
    <property type="molecule type" value="Genomic_DNA"/>
</dbReference>
<reference evidence="1" key="1">
    <citation type="submission" date="2021-02" db="EMBL/GenBank/DDBJ databases">
        <authorList>
            <person name="Nowell W R."/>
        </authorList>
    </citation>
    <scope>NUCLEOTIDE SEQUENCE</scope>
</reference>
<evidence type="ECO:0000313" key="2">
    <source>
        <dbReference type="Proteomes" id="UP000663842"/>
    </source>
</evidence>
<accession>A0A820ID08</accession>
<sequence>MMDGITVDTMIDLDDASGLPLPMLLAYIIIFYGQHRDLISRPSIAYNSKGVLEIKHYYDPDIDTLPNVSNEPMEQRHYELLIPRPLFSDEEKLVVIKERFQSWWQTYYAHKPQLKRINIKILRQPSSLIRSSDILSNRRPPIRL</sequence>
<name>A0A820ID08_9BILA</name>
<dbReference type="AlphaFoldDB" id="A0A820ID08"/>
<comment type="caution">
    <text evidence="1">The sequence shown here is derived from an EMBL/GenBank/DDBJ whole genome shotgun (WGS) entry which is preliminary data.</text>
</comment>
<evidence type="ECO:0000313" key="1">
    <source>
        <dbReference type="EMBL" id="CAF4304954.1"/>
    </source>
</evidence>
<organism evidence="1 2">
    <name type="scientific">Rotaria magnacalcarata</name>
    <dbReference type="NCBI Taxonomy" id="392030"/>
    <lineage>
        <taxon>Eukaryota</taxon>
        <taxon>Metazoa</taxon>
        <taxon>Spiralia</taxon>
        <taxon>Gnathifera</taxon>
        <taxon>Rotifera</taxon>
        <taxon>Eurotatoria</taxon>
        <taxon>Bdelloidea</taxon>
        <taxon>Philodinida</taxon>
        <taxon>Philodinidae</taxon>
        <taxon>Rotaria</taxon>
    </lineage>
</organism>